<sequence length="197" mass="22730">MTIGVLKFVLIIFEANLLSAQDENPDELNLDEIQKKLQECKSFFKNIEWASFANNTESACRSIALMKNCLTAIWSKAGTFDKRVLDSFPDLKHLRTKDNFCEMFSTGGDGELVGSIRCVFKYYSKDFVKGNARGCIQSSIDAEFCSYLNEEIFCFAAMYHYVDPNCTGSFERFYMNYATFHRQNEREFSIDCTFEFS</sequence>
<organism evidence="3 4">
    <name type="scientific">Helobdella robusta</name>
    <name type="common">Californian leech</name>
    <dbReference type="NCBI Taxonomy" id="6412"/>
    <lineage>
        <taxon>Eukaryota</taxon>
        <taxon>Metazoa</taxon>
        <taxon>Spiralia</taxon>
        <taxon>Lophotrochozoa</taxon>
        <taxon>Annelida</taxon>
        <taxon>Clitellata</taxon>
        <taxon>Hirudinea</taxon>
        <taxon>Rhynchobdellida</taxon>
        <taxon>Glossiphoniidae</taxon>
        <taxon>Helobdella</taxon>
    </lineage>
</organism>
<evidence type="ECO:0008006" key="5">
    <source>
        <dbReference type="Google" id="ProtNLM"/>
    </source>
</evidence>
<evidence type="ECO:0000313" key="3">
    <source>
        <dbReference type="EnsemblMetazoa" id="HelroP177148"/>
    </source>
</evidence>
<reference evidence="4" key="1">
    <citation type="submission" date="2012-12" db="EMBL/GenBank/DDBJ databases">
        <authorList>
            <person name="Hellsten U."/>
            <person name="Grimwood J."/>
            <person name="Chapman J.A."/>
            <person name="Shapiro H."/>
            <person name="Aerts A."/>
            <person name="Otillar R.P."/>
            <person name="Terry A.Y."/>
            <person name="Boore J.L."/>
            <person name="Simakov O."/>
            <person name="Marletaz F."/>
            <person name="Cho S.-J."/>
            <person name="Edsinger-Gonzales E."/>
            <person name="Havlak P."/>
            <person name="Kuo D.-H."/>
            <person name="Larsson T."/>
            <person name="Lv J."/>
            <person name="Arendt D."/>
            <person name="Savage R."/>
            <person name="Osoegawa K."/>
            <person name="de Jong P."/>
            <person name="Lindberg D.R."/>
            <person name="Seaver E.C."/>
            <person name="Weisblat D.A."/>
            <person name="Putnam N.H."/>
            <person name="Grigoriev I.V."/>
            <person name="Rokhsar D.S."/>
        </authorList>
    </citation>
    <scope>NUCLEOTIDE SEQUENCE</scope>
</reference>
<dbReference type="GeneID" id="20206098"/>
<dbReference type="Proteomes" id="UP000015101">
    <property type="component" value="Unassembled WGS sequence"/>
</dbReference>
<keyword evidence="1" id="KW-0732">Signal</keyword>
<name>T1FB99_HELRO</name>
<dbReference type="EMBL" id="AMQM01005952">
    <property type="status" value="NOT_ANNOTATED_CDS"/>
    <property type="molecule type" value="Genomic_DNA"/>
</dbReference>
<dbReference type="HOGENOM" id="CLU_1385544_0_0_1"/>
<dbReference type="KEGG" id="hro:HELRODRAFT_177148"/>
<keyword evidence="4" id="KW-1185">Reference proteome</keyword>
<dbReference type="AlphaFoldDB" id="T1FB99"/>
<dbReference type="RefSeq" id="XP_009023605.1">
    <property type="nucleotide sequence ID" value="XM_009025357.1"/>
</dbReference>
<dbReference type="InParanoid" id="T1FB99"/>
<feature type="chain" id="PRO_5010980463" description="DUF19 domain-containing protein" evidence="1">
    <location>
        <begin position="21"/>
        <end position="197"/>
    </location>
</feature>
<gene>
    <name evidence="3" type="primary">20206098</name>
    <name evidence="2" type="ORF">HELRODRAFT_177148</name>
</gene>
<accession>T1FB99</accession>
<evidence type="ECO:0000256" key="1">
    <source>
        <dbReference type="SAM" id="SignalP"/>
    </source>
</evidence>
<reference evidence="2 4" key="2">
    <citation type="journal article" date="2013" name="Nature">
        <title>Insights into bilaterian evolution from three spiralian genomes.</title>
        <authorList>
            <person name="Simakov O."/>
            <person name="Marletaz F."/>
            <person name="Cho S.J."/>
            <person name="Edsinger-Gonzales E."/>
            <person name="Havlak P."/>
            <person name="Hellsten U."/>
            <person name="Kuo D.H."/>
            <person name="Larsson T."/>
            <person name="Lv J."/>
            <person name="Arendt D."/>
            <person name="Savage R."/>
            <person name="Osoegawa K."/>
            <person name="de Jong P."/>
            <person name="Grimwood J."/>
            <person name="Chapman J.A."/>
            <person name="Shapiro H."/>
            <person name="Aerts A."/>
            <person name="Otillar R.P."/>
            <person name="Terry A.Y."/>
            <person name="Boore J.L."/>
            <person name="Grigoriev I.V."/>
            <person name="Lindberg D.R."/>
            <person name="Seaver E.C."/>
            <person name="Weisblat D.A."/>
            <person name="Putnam N.H."/>
            <person name="Rokhsar D.S."/>
        </authorList>
    </citation>
    <scope>NUCLEOTIDE SEQUENCE</scope>
</reference>
<protein>
    <recommendedName>
        <fullName evidence="5">DUF19 domain-containing protein</fullName>
    </recommendedName>
</protein>
<dbReference type="EnsemblMetazoa" id="HelroT177148">
    <property type="protein sequence ID" value="HelroP177148"/>
    <property type="gene ID" value="HelroG177148"/>
</dbReference>
<dbReference type="EMBL" id="KB097182">
    <property type="protein sequence ID" value="ESN98266.1"/>
    <property type="molecule type" value="Genomic_DNA"/>
</dbReference>
<dbReference type="CTD" id="20206098"/>
<reference evidence="3" key="3">
    <citation type="submission" date="2015-06" db="UniProtKB">
        <authorList>
            <consortium name="EnsemblMetazoa"/>
        </authorList>
    </citation>
    <scope>IDENTIFICATION</scope>
</reference>
<feature type="signal peptide" evidence="1">
    <location>
        <begin position="1"/>
        <end position="20"/>
    </location>
</feature>
<evidence type="ECO:0000313" key="4">
    <source>
        <dbReference type="Proteomes" id="UP000015101"/>
    </source>
</evidence>
<evidence type="ECO:0000313" key="2">
    <source>
        <dbReference type="EMBL" id="ESN98266.1"/>
    </source>
</evidence>
<proteinExistence type="predicted"/>